<gene>
    <name evidence="7" type="ORF">QLX08_009744</name>
</gene>
<name>A0AAW0ZHD0_9HYME</name>
<feature type="compositionally biased region" description="Basic and acidic residues" evidence="5">
    <location>
        <begin position="362"/>
        <end position="374"/>
    </location>
</feature>
<feature type="transmembrane region" description="Helical" evidence="6">
    <location>
        <begin position="59"/>
        <end position="85"/>
    </location>
</feature>
<evidence type="ECO:0000256" key="6">
    <source>
        <dbReference type="SAM" id="Phobius"/>
    </source>
</evidence>
<evidence type="ECO:0000313" key="7">
    <source>
        <dbReference type="EMBL" id="KAK9296186.1"/>
    </source>
</evidence>
<evidence type="ECO:0000256" key="1">
    <source>
        <dbReference type="ARBA" id="ARBA00004141"/>
    </source>
</evidence>
<comment type="subcellular location">
    <subcellularLocation>
        <location evidence="1">Membrane</location>
        <topology evidence="1">Multi-pass membrane protein</topology>
    </subcellularLocation>
</comment>
<dbReference type="InterPro" id="IPR008952">
    <property type="entry name" value="Tetraspanin_EC2_sf"/>
</dbReference>
<proteinExistence type="predicted"/>
<feature type="region of interest" description="Disordered" evidence="5">
    <location>
        <begin position="492"/>
        <end position="515"/>
    </location>
</feature>
<evidence type="ECO:0008006" key="9">
    <source>
        <dbReference type="Google" id="ProtNLM"/>
    </source>
</evidence>
<keyword evidence="3 6" id="KW-1133">Transmembrane helix</keyword>
<evidence type="ECO:0000256" key="3">
    <source>
        <dbReference type="ARBA" id="ARBA00022989"/>
    </source>
</evidence>
<evidence type="ECO:0000256" key="5">
    <source>
        <dbReference type="SAM" id="MobiDB-lite"/>
    </source>
</evidence>
<keyword evidence="2 6" id="KW-0812">Transmembrane</keyword>
<dbReference type="GO" id="GO:0016020">
    <property type="term" value="C:membrane"/>
    <property type="evidence" value="ECO:0007669"/>
    <property type="project" value="UniProtKB-SubCell"/>
</dbReference>
<feature type="region of interest" description="Disordered" evidence="5">
    <location>
        <begin position="336"/>
        <end position="385"/>
    </location>
</feature>
<evidence type="ECO:0000256" key="4">
    <source>
        <dbReference type="ARBA" id="ARBA00023136"/>
    </source>
</evidence>
<dbReference type="Proteomes" id="UP001432146">
    <property type="component" value="Unassembled WGS sequence"/>
</dbReference>
<dbReference type="Pfam" id="PF00335">
    <property type="entry name" value="Tetraspanin"/>
    <property type="match status" value="1"/>
</dbReference>
<feature type="compositionally biased region" description="Basic residues" evidence="5">
    <location>
        <begin position="375"/>
        <end position="385"/>
    </location>
</feature>
<dbReference type="Gene3D" id="1.10.1450.10">
    <property type="entry name" value="Tetraspanin"/>
    <property type="match status" value="1"/>
</dbReference>
<feature type="transmembrane region" description="Helical" evidence="6">
    <location>
        <begin position="15"/>
        <end position="39"/>
    </location>
</feature>
<reference evidence="7 8" key="1">
    <citation type="submission" date="2024-05" db="EMBL/GenBank/DDBJ databases">
        <title>The nuclear and mitochondrial genome assemblies of Tetragonisca angustula (Apidae: Meliponini), a tiny yet remarkable pollinator in the Neotropics.</title>
        <authorList>
            <person name="Ferrari R."/>
            <person name="Ricardo P.C."/>
            <person name="Dias F.C."/>
            <person name="Araujo N.S."/>
            <person name="Soares D.O."/>
            <person name="Zhou Q.-S."/>
            <person name="Zhu C.-D."/>
            <person name="Coutinho L."/>
            <person name="Airas M.C."/>
            <person name="Batista T.M."/>
        </authorList>
    </citation>
    <scope>NUCLEOTIDE SEQUENCE [LARGE SCALE GENOMIC DNA]</scope>
    <source>
        <strain evidence="7">ASF017062</strain>
        <tissue evidence="7">Abdomen</tissue>
    </source>
</reference>
<keyword evidence="4 6" id="KW-0472">Membrane</keyword>
<feature type="compositionally biased region" description="Polar residues" evidence="5">
    <location>
        <begin position="493"/>
        <end position="515"/>
    </location>
</feature>
<evidence type="ECO:0000256" key="2">
    <source>
        <dbReference type="ARBA" id="ARBA00022692"/>
    </source>
</evidence>
<evidence type="ECO:0000313" key="8">
    <source>
        <dbReference type="Proteomes" id="UP001432146"/>
    </source>
</evidence>
<comment type="caution">
    <text evidence="7">The sequence shown here is derived from an EMBL/GenBank/DDBJ whole genome shotgun (WGS) entry which is preliminary data.</text>
</comment>
<sequence length="741" mass="82813">MGLVNAVYNWPSVKALYFTVFSMNLAGLLALVLAIVWAVRFERGFGDYLNLITPGDGHVWTAIIVSAGVCCSPAYILGVKCWLYLKFEPAARTDLGDQQRADDTAMVDPHDANRLLFIHVVACLLSGFLVAILNATYLALLSGFQQKSRDGLIEAIEKYGADVAVKARLDALQSELECCGDGGYEDWARVPWLKMSMEEEPEDVENGPRLEGQSVSEEREDEATTTPVDVPFSCCSNGIAKPCVHHDILSPSAVYEYNPKHLTIATDGCRSRIVNRGEVIRTFLAGYLALLSVYQMVLSCMSRLLQTAHSNELYIGPQKTRYHVWIFFKPEDLPGDERRSEQMRPRRKRSRLSYPSALSKSSNDDKEAEEERSSQRCKNRRNNAKVLTKIRSRISSVKSRSVPVVRPAFLSGGSRCRKQRSARRLEDMEEAKPEEEARLLSEYATRSGSILKKDRSSIFSLLSNDSTANLPPPPPPFALTLENEELHAVENVPSKSSGTRTKFSQPLSESIITSQNSGRRAKVLEKFGEIRERCDKSTQHRESGGADIQRRFSSTDVYDRFRGTLQHTLARREAVRARLESARVHNPGYSQKKLDAGRSNALARIKCDNVPPSYRLLADFQLQQRVPPIPSFLLAPAPPPPPLPFSPPNPVERSRNSARICGTKAVSPREQRQCSICNRPVVQSPGSSRESLVEACKDARTLSSSARRKARATFTRHSQFLRGDYVPWNRSTPVSKSVQRG</sequence>
<feature type="transmembrane region" description="Helical" evidence="6">
    <location>
        <begin position="279"/>
        <end position="297"/>
    </location>
</feature>
<protein>
    <recommendedName>
        <fullName evidence="9">Photoreceptor outer segment membrane glycoprotein 2</fullName>
    </recommendedName>
</protein>
<organism evidence="7 8">
    <name type="scientific">Tetragonisca angustula</name>
    <dbReference type="NCBI Taxonomy" id="166442"/>
    <lineage>
        <taxon>Eukaryota</taxon>
        <taxon>Metazoa</taxon>
        <taxon>Ecdysozoa</taxon>
        <taxon>Arthropoda</taxon>
        <taxon>Hexapoda</taxon>
        <taxon>Insecta</taxon>
        <taxon>Pterygota</taxon>
        <taxon>Neoptera</taxon>
        <taxon>Endopterygota</taxon>
        <taxon>Hymenoptera</taxon>
        <taxon>Apocrita</taxon>
        <taxon>Aculeata</taxon>
        <taxon>Apoidea</taxon>
        <taxon>Anthophila</taxon>
        <taxon>Apidae</taxon>
        <taxon>Tetragonisca</taxon>
    </lineage>
</organism>
<dbReference type="EMBL" id="JAWNGG020000221">
    <property type="protein sequence ID" value="KAK9296186.1"/>
    <property type="molecule type" value="Genomic_DNA"/>
</dbReference>
<accession>A0AAW0ZHD0</accession>
<feature type="region of interest" description="Disordered" evidence="5">
    <location>
        <begin position="199"/>
        <end position="223"/>
    </location>
</feature>
<dbReference type="InterPro" id="IPR018499">
    <property type="entry name" value="Tetraspanin/Peripherin"/>
</dbReference>
<dbReference type="SUPFAM" id="SSF48652">
    <property type="entry name" value="Tetraspanin"/>
    <property type="match status" value="1"/>
</dbReference>
<dbReference type="AlphaFoldDB" id="A0AAW0ZHD0"/>
<feature type="transmembrane region" description="Helical" evidence="6">
    <location>
        <begin position="116"/>
        <end position="140"/>
    </location>
</feature>
<keyword evidence="8" id="KW-1185">Reference proteome</keyword>